<comment type="caution">
    <text evidence="9">The sequence shown here is derived from an EMBL/GenBank/DDBJ whole genome shotgun (WGS) entry which is preliminary data.</text>
</comment>
<name>A0ABQ1JRP5_9PROT</name>
<accession>A0ABQ1JRP5</accession>
<dbReference type="CDD" id="cd03418">
    <property type="entry name" value="GRX_GRXb_1_3_like"/>
    <property type="match status" value="1"/>
</dbReference>
<keyword evidence="3 7" id="KW-0813">Transport</keyword>
<keyword evidence="6 7" id="KW-0676">Redox-active center</keyword>
<dbReference type="PROSITE" id="PS00195">
    <property type="entry name" value="GLUTAREDOXIN_1"/>
    <property type="match status" value="1"/>
</dbReference>
<evidence type="ECO:0000256" key="4">
    <source>
        <dbReference type="ARBA" id="ARBA00022982"/>
    </source>
</evidence>
<dbReference type="Proteomes" id="UP000628854">
    <property type="component" value="Unassembled WGS sequence"/>
</dbReference>
<evidence type="ECO:0000256" key="5">
    <source>
        <dbReference type="ARBA" id="ARBA00023157"/>
    </source>
</evidence>
<evidence type="ECO:0000256" key="6">
    <source>
        <dbReference type="ARBA" id="ARBA00023284"/>
    </source>
</evidence>
<dbReference type="NCBIfam" id="TIGR02181">
    <property type="entry name" value="GRX_bact"/>
    <property type="match status" value="1"/>
</dbReference>
<dbReference type="InterPro" id="IPR011900">
    <property type="entry name" value="GRX_bact"/>
</dbReference>
<dbReference type="Pfam" id="PF00462">
    <property type="entry name" value="Glutaredoxin"/>
    <property type="match status" value="1"/>
</dbReference>
<feature type="domain" description="Glutaredoxin" evidence="8">
    <location>
        <begin position="4"/>
        <end position="64"/>
    </location>
</feature>
<dbReference type="Gene3D" id="3.40.30.10">
    <property type="entry name" value="Glutaredoxin"/>
    <property type="match status" value="1"/>
</dbReference>
<reference evidence="10" key="1">
    <citation type="journal article" date="2019" name="Int. J. Syst. Evol. Microbiol.">
        <title>The Global Catalogue of Microorganisms (GCM) 10K type strain sequencing project: providing services to taxonomists for standard genome sequencing and annotation.</title>
        <authorList>
            <consortium name="The Broad Institute Genomics Platform"/>
            <consortium name="The Broad Institute Genome Sequencing Center for Infectious Disease"/>
            <person name="Wu L."/>
            <person name="Ma J."/>
        </authorList>
    </citation>
    <scope>NUCLEOTIDE SEQUENCE [LARGE SCALE GENOMIC DNA]</scope>
    <source>
        <strain evidence="10">CGMCC 1.15928</strain>
    </source>
</reference>
<dbReference type="RefSeq" id="WP_084392063.1">
    <property type="nucleotide sequence ID" value="NZ_BMKF01000002.1"/>
</dbReference>
<comment type="function">
    <text evidence="1 7">Has a glutathione-disulfide oxidoreductase activity in the presence of NADPH and glutathione reductase. Reduces low molecular weight disulfides and proteins.</text>
</comment>
<comment type="similarity">
    <text evidence="2 7">Belongs to the glutaredoxin family.</text>
</comment>
<evidence type="ECO:0000259" key="8">
    <source>
        <dbReference type="Pfam" id="PF00462"/>
    </source>
</evidence>
<keyword evidence="5" id="KW-1015">Disulfide bond</keyword>
<sequence>MSKVTIYTRGFCPYCSRAVSLLKTKGADFTEIDAGMDPDKKAEMIQRSNGGRTFPQIFVGNTHIGGCDEMFALDRAGKLDPMLQGA</sequence>
<dbReference type="PANTHER" id="PTHR45694">
    <property type="entry name" value="GLUTAREDOXIN 2"/>
    <property type="match status" value="1"/>
</dbReference>
<evidence type="ECO:0000256" key="1">
    <source>
        <dbReference type="ARBA" id="ARBA00002549"/>
    </source>
</evidence>
<gene>
    <name evidence="9" type="ORF">GCM10011503_22120</name>
</gene>
<dbReference type="PRINTS" id="PR00160">
    <property type="entry name" value="GLUTAREDOXIN"/>
</dbReference>
<dbReference type="SUPFAM" id="SSF52833">
    <property type="entry name" value="Thioredoxin-like"/>
    <property type="match status" value="1"/>
</dbReference>
<proteinExistence type="inferred from homology"/>
<evidence type="ECO:0000313" key="10">
    <source>
        <dbReference type="Proteomes" id="UP000628854"/>
    </source>
</evidence>
<dbReference type="PANTHER" id="PTHR45694:SF18">
    <property type="entry name" value="GLUTAREDOXIN-1-RELATED"/>
    <property type="match status" value="1"/>
</dbReference>
<dbReference type="InterPro" id="IPR014025">
    <property type="entry name" value="Glutaredoxin_subgr"/>
</dbReference>
<keyword evidence="10" id="KW-1185">Reference proteome</keyword>
<organism evidence="9 10">
    <name type="scientific">Henriciella pelagia</name>
    <dbReference type="NCBI Taxonomy" id="1977912"/>
    <lineage>
        <taxon>Bacteria</taxon>
        <taxon>Pseudomonadati</taxon>
        <taxon>Pseudomonadota</taxon>
        <taxon>Alphaproteobacteria</taxon>
        <taxon>Hyphomonadales</taxon>
        <taxon>Hyphomonadaceae</taxon>
        <taxon>Henriciella</taxon>
    </lineage>
</organism>
<dbReference type="PROSITE" id="PS51354">
    <property type="entry name" value="GLUTAREDOXIN_2"/>
    <property type="match status" value="1"/>
</dbReference>
<keyword evidence="7" id="KW-0963">Cytoplasm</keyword>
<evidence type="ECO:0000256" key="3">
    <source>
        <dbReference type="ARBA" id="ARBA00022448"/>
    </source>
</evidence>
<evidence type="ECO:0000313" key="9">
    <source>
        <dbReference type="EMBL" id="GGB73043.1"/>
    </source>
</evidence>
<evidence type="ECO:0000256" key="2">
    <source>
        <dbReference type="ARBA" id="ARBA00007787"/>
    </source>
</evidence>
<dbReference type="InterPro" id="IPR002109">
    <property type="entry name" value="Glutaredoxin"/>
</dbReference>
<dbReference type="InterPro" id="IPR036249">
    <property type="entry name" value="Thioredoxin-like_sf"/>
</dbReference>
<evidence type="ECO:0000256" key="7">
    <source>
        <dbReference type="RuleBase" id="RU364065"/>
    </source>
</evidence>
<keyword evidence="4 7" id="KW-0249">Electron transport</keyword>
<dbReference type="EMBL" id="BMKF01000002">
    <property type="protein sequence ID" value="GGB73043.1"/>
    <property type="molecule type" value="Genomic_DNA"/>
</dbReference>
<dbReference type="InterPro" id="IPR011767">
    <property type="entry name" value="GLR_AS"/>
</dbReference>
<protein>
    <recommendedName>
        <fullName evidence="7">Glutaredoxin</fullName>
    </recommendedName>
</protein>